<dbReference type="AlphaFoldDB" id="A0A5B7IZJ6"/>
<reference evidence="1 2" key="1">
    <citation type="submission" date="2019-05" db="EMBL/GenBank/DDBJ databases">
        <title>Another draft genome of Portunus trituberculatus and its Hox gene families provides insights of decapod evolution.</title>
        <authorList>
            <person name="Jeong J.-H."/>
            <person name="Song I."/>
            <person name="Kim S."/>
            <person name="Choi T."/>
            <person name="Kim D."/>
            <person name="Ryu S."/>
            <person name="Kim W."/>
        </authorList>
    </citation>
    <scope>NUCLEOTIDE SEQUENCE [LARGE SCALE GENOMIC DNA]</scope>
    <source>
        <tissue evidence="1">Muscle</tissue>
    </source>
</reference>
<name>A0A5B7IZJ6_PORTR</name>
<protein>
    <submittedName>
        <fullName evidence="1">Uncharacterized protein</fullName>
    </submittedName>
</protein>
<gene>
    <name evidence="1" type="ORF">E2C01_085979</name>
</gene>
<evidence type="ECO:0000313" key="1">
    <source>
        <dbReference type="EMBL" id="MPC90971.1"/>
    </source>
</evidence>
<proteinExistence type="predicted"/>
<accession>A0A5B7IZJ6</accession>
<organism evidence="1 2">
    <name type="scientific">Portunus trituberculatus</name>
    <name type="common">Swimming crab</name>
    <name type="synonym">Neptunus trituberculatus</name>
    <dbReference type="NCBI Taxonomy" id="210409"/>
    <lineage>
        <taxon>Eukaryota</taxon>
        <taxon>Metazoa</taxon>
        <taxon>Ecdysozoa</taxon>
        <taxon>Arthropoda</taxon>
        <taxon>Crustacea</taxon>
        <taxon>Multicrustacea</taxon>
        <taxon>Malacostraca</taxon>
        <taxon>Eumalacostraca</taxon>
        <taxon>Eucarida</taxon>
        <taxon>Decapoda</taxon>
        <taxon>Pleocyemata</taxon>
        <taxon>Brachyura</taxon>
        <taxon>Eubrachyura</taxon>
        <taxon>Portunoidea</taxon>
        <taxon>Portunidae</taxon>
        <taxon>Portuninae</taxon>
        <taxon>Portunus</taxon>
    </lineage>
</organism>
<sequence>MHVYLAWRLPERLQMRHSFLYMSPCTEWSEYLVPSVLQAVQADLLVRLTTPDYSLRFYAGSCQTTSAATKQDKNTLARSGLRPFQQLAATVVEEPDHPERG</sequence>
<comment type="caution">
    <text evidence="1">The sequence shown here is derived from an EMBL/GenBank/DDBJ whole genome shotgun (WGS) entry which is preliminary data.</text>
</comment>
<keyword evidence="2" id="KW-1185">Reference proteome</keyword>
<evidence type="ECO:0000313" key="2">
    <source>
        <dbReference type="Proteomes" id="UP000324222"/>
    </source>
</evidence>
<dbReference type="EMBL" id="VSRR010086164">
    <property type="protein sequence ID" value="MPC90971.1"/>
    <property type="molecule type" value="Genomic_DNA"/>
</dbReference>
<dbReference type="Proteomes" id="UP000324222">
    <property type="component" value="Unassembled WGS sequence"/>
</dbReference>